<proteinExistence type="predicted"/>
<evidence type="ECO:0000313" key="3">
    <source>
        <dbReference type="Proteomes" id="UP000054359"/>
    </source>
</evidence>
<evidence type="ECO:0000256" key="1">
    <source>
        <dbReference type="SAM" id="MobiDB-lite"/>
    </source>
</evidence>
<keyword evidence="3" id="KW-1185">Reference proteome</keyword>
<feature type="non-terminal residue" evidence="2">
    <location>
        <position position="35"/>
    </location>
</feature>
<name>A0A087TBT4_STEMI</name>
<dbReference type="Proteomes" id="UP000054359">
    <property type="component" value="Unassembled WGS sequence"/>
</dbReference>
<organism evidence="2 3">
    <name type="scientific">Stegodyphus mimosarum</name>
    <name type="common">African social velvet spider</name>
    <dbReference type="NCBI Taxonomy" id="407821"/>
    <lineage>
        <taxon>Eukaryota</taxon>
        <taxon>Metazoa</taxon>
        <taxon>Ecdysozoa</taxon>
        <taxon>Arthropoda</taxon>
        <taxon>Chelicerata</taxon>
        <taxon>Arachnida</taxon>
        <taxon>Araneae</taxon>
        <taxon>Araneomorphae</taxon>
        <taxon>Entelegynae</taxon>
        <taxon>Eresoidea</taxon>
        <taxon>Eresidae</taxon>
        <taxon>Stegodyphus</taxon>
    </lineage>
</organism>
<protein>
    <submittedName>
        <fullName evidence="2">Uncharacterized protein</fullName>
    </submittedName>
</protein>
<gene>
    <name evidence="2" type="ORF">X975_10226</name>
</gene>
<sequence length="35" mass="3889">MAERKFTRSLNKPGSAAQVRETVSQAVRESTIIVK</sequence>
<accession>A0A087TBT4</accession>
<feature type="region of interest" description="Disordered" evidence="1">
    <location>
        <begin position="1"/>
        <end position="22"/>
    </location>
</feature>
<dbReference type="EMBL" id="KK114496">
    <property type="protein sequence ID" value="KFM62573.1"/>
    <property type="molecule type" value="Genomic_DNA"/>
</dbReference>
<reference evidence="2 3" key="1">
    <citation type="submission" date="2013-11" db="EMBL/GenBank/DDBJ databases">
        <title>Genome sequencing of Stegodyphus mimosarum.</title>
        <authorList>
            <person name="Bechsgaard J."/>
        </authorList>
    </citation>
    <scope>NUCLEOTIDE SEQUENCE [LARGE SCALE GENOMIC DNA]</scope>
</reference>
<evidence type="ECO:0000313" key="2">
    <source>
        <dbReference type="EMBL" id="KFM62573.1"/>
    </source>
</evidence>
<dbReference type="OrthoDB" id="47328at2759"/>
<dbReference type="AlphaFoldDB" id="A0A087TBT4"/>